<evidence type="ECO:0000313" key="3">
    <source>
        <dbReference type="Proteomes" id="UP001353858"/>
    </source>
</evidence>
<feature type="compositionally biased region" description="Low complexity" evidence="1">
    <location>
        <begin position="195"/>
        <end position="207"/>
    </location>
</feature>
<feature type="region of interest" description="Disordered" evidence="1">
    <location>
        <begin position="186"/>
        <end position="214"/>
    </location>
</feature>
<name>A0AAN7SCX0_9COLE</name>
<gene>
    <name evidence="2" type="ORF">RN001_001782</name>
</gene>
<dbReference type="EMBL" id="JARPUR010000001">
    <property type="protein sequence ID" value="KAK4885511.1"/>
    <property type="molecule type" value="Genomic_DNA"/>
</dbReference>
<comment type="caution">
    <text evidence="2">The sequence shown here is derived from an EMBL/GenBank/DDBJ whole genome shotgun (WGS) entry which is preliminary data.</text>
</comment>
<accession>A0AAN7SCX0</accession>
<reference evidence="3" key="1">
    <citation type="submission" date="2023-01" db="EMBL/GenBank/DDBJ databases">
        <title>Key to firefly adult light organ development and bioluminescence: homeobox transcription factors regulate luciferase expression and transportation to peroxisome.</title>
        <authorList>
            <person name="Fu X."/>
        </authorList>
    </citation>
    <scope>NUCLEOTIDE SEQUENCE [LARGE SCALE GENOMIC DNA]</scope>
</reference>
<protein>
    <recommendedName>
        <fullName evidence="4">ZAD domain-containing protein</fullName>
    </recommendedName>
</protein>
<evidence type="ECO:0000256" key="1">
    <source>
        <dbReference type="SAM" id="MobiDB-lite"/>
    </source>
</evidence>
<evidence type="ECO:0008006" key="4">
    <source>
        <dbReference type="Google" id="ProtNLM"/>
    </source>
</evidence>
<keyword evidence="3" id="KW-1185">Reference proteome</keyword>
<organism evidence="2 3">
    <name type="scientific">Aquatica leii</name>
    <dbReference type="NCBI Taxonomy" id="1421715"/>
    <lineage>
        <taxon>Eukaryota</taxon>
        <taxon>Metazoa</taxon>
        <taxon>Ecdysozoa</taxon>
        <taxon>Arthropoda</taxon>
        <taxon>Hexapoda</taxon>
        <taxon>Insecta</taxon>
        <taxon>Pterygota</taxon>
        <taxon>Neoptera</taxon>
        <taxon>Endopterygota</taxon>
        <taxon>Coleoptera</taxon>
        <taxon>Polyphaga</taxon>
        <taxon>Elateriformia</taxon>
        <taxon>Elateroidea</taxon>
        <taxon>Lampyridae</taxon>
        <taxon>Luciolinae</taxon>
        <taxon>Aquatica</taxon>
    </lineage>
</organism>
<proteinExistence type="predicted"/>
<sequence>MSKDIINKATACVGDLKFNYNLPTLICNDCLETINLYFNFKNRCLQSEYMLNCYIEKLTESKLTNVFTSIDLNVTIDDISDLHIQNYSRDVKVCINGAVEITTPKLVKQADKFSLGNESNKTFNLDEADYKFLGENSSKIIDSEKNELSVISPSTNLDSNKSCGMLTGAIKKRVLIRKFSLNPNPARGSTLTRKNLNNSTNVNNSGSYQQEHNPCSRVSNNMFEKTKEIANKSCIFSYDLPMPSSKSEITTNTDLENDIPFHCIGVTKQTADDSSQDERNLSSVALESSKPIQIVLATKKYKSPIQNVIENNVLHKTNFTKIYQLNGCDSANVTSKQTVSLDNTGCTKPLFNIQYVPIIHPVKSKILQSYLKNNYTTPDYLKPLLKPNQQASRRRYPASCTSISSESAPKKLCTNGFQNTRITYNYTTNGSDSKTNNLSADHILKNTIKLNRGTGVPSTSANLDHKVIVNRTFDNTRPQYIMLKKITNVSLKNTDLRTKKAQQSVLKPTEYENLATSEQVSDLTTEKKQKSILKTMKTTKNLAYSEQGALIVPKQETLVADFTDDNYKSISENHLETLIKEENCDISNYFVNNETISYSSFTN</sequence>
<dbReference type="AlphaFoldDB" id="A0AAN7SCX0"/>
<evidence type="ECO:0000313" key="2">
    <source>
        <dbReference type="EMBL" id="KAK4885511.1"/>
    </source>
</evidence>
<dbReference type="Proteomes" id="UP001353858">
    <property type="component" value="Unassembled WGS sequence"/>
</dbReference>